<evidence type="ECO:0000313" key="2">
    <source>
        <dbReference type="Proteomes" id="UP000236584"/>
    </source>
</evidence>
<protein>
    <recommendedName>
        <fullName evidence="3">Small CPxCG-related zinc finger protein</fullName>
    </recommendedName>
</protein>
<evidence type="ECO:0008006" key="3">
    <source>
        <dbReference type="Google" id="ProtNLM"/>
    </source>
</evidence>
<gene>
    <name evidence="1" type="ORF">C2R22_08770</name>
</gene>
<dbReference type="Pfam" id="PF24461">
    <property type="entry name" value="DUF7576"/>
    <property type="match status" value="1"/>
</dbReference>
<proteinExistence type="predicted"/>
<accession>A0A2I8VII8</accession>
<dbReference type="OrthoDB" id="169264at2157"/>
<keyword evidence="2" id="KW-1185">Reference proteome</keyword>
<reference evidence="1 2" key="1">
    <citation type="submission" date="2018-01" db="EMBL/GenBank/DDBJ databases">
        <title>Complete genome sequence of Salinigranum rubrum GX10T, an extremely halophilic archaeon isolated from a marine solar saltern.</title>
        <authorList>
            <person name="Han S."/>
        </authorList>
    </citation>
    <scope>NUCLEOTIDE SEQUENCE [LARGE SCALE GENOMIC DNA]</scope>
    <source>
        <strain evidence="1 2">GX10</strain>
    </source>
</reference>
<dbReference type="RefSeq" id="WP_103425418.1">
    <property type="nucleotide sequence ID" value="NZ_CP026309.1"/>
</dbReference>
<dbReference type="KEGG" id="srub:C2R22_08770"/>
<evidence type="ECO:0000313" key="1">
    <source>
        <dbReference type="EMBL" id="AUV81730.1"/>
    </source>
</evidence>
<sequence length="64" mass="7312">MVDPTSDLDEDVDESNAPTCAVCETTLIRDPNHHVVTWIDDGQIQVRHFCSPECRDAWDDDERP</sequence>
<organism evidence="1 2">
    <name type="scientific">Salinigranum rubrum</name>
    <dbReference type="NCBI Taxonomy" id="755307"/>
    <lineage>
        <taxon>Archaea</taxon>
        <taxon>Methanobacteriati</taxon>
        <taxon>Methanobacteriota</taxon>
        <taxon>Stenosarchaea group</taxon>
        <taxon>Halobacteria</taxon>
        <taxon>Halobacteriales</taxon>
        <taxon>Haloferacaceae</taxon>
        <taxon>Salinigranum</taxon>
    </lineage>
</organism>
<dbReference type="GeneID" id="35592178"/>
<name>A0A2I8VII8_9EURY</name>
<dbReference type="EMBL" id="CP026309">
    <property type="protein sequence ID" value="AUV81730.1"/>
    <property type="molecule type" value="Genomic_DNA"/>
</dbReference>
<dbReference type="AlphaFoldDB" id="A0A2I8VII8"/>
<dbReference type="Proteomes" id="UP000236584">
    <property type="component" value="Chromosome"/>
</dbReference>
<dbReference type="InterPro" id="IPR055998">
    <property type="entry name" value="DUF7576"/>
</dbReference>